<gene>
    <name evidence="1" type="ORF">KF715C_pC630</name>
</gene>
<keyword evidence="1" id="KW-0614">Plasmid</keyword>
<geneLocation type="plasmid" evidence="2">
    <name>pkf715c dna</name>
</geneLocation>
<protein>
    <submittedName>
        <fullName evidence="1">Uncharacterized protein</fullName>
    </submittedName>
</protein>
<dbReference type="RefSeq" id="WP_096427212.1">
    <property type="nucleotide sequence ID" value="NZ_AP015032.1"/>
</dbReference>
<organism evidence="1 2">
    <name type="scientific">Pseudomonas putida</name>
    <name type="common">Arthrobacter siderocapsulatus</name>
    <dbReference type="NCBI Taxonomy" id="303"/>
    <lineage>
        <taxon>Bacteria</taxon>
        <taxon>Pseudomonadati</taxon>
        <taxon>Pseudomonadota</taxon>
        <taxon>Gammaproteobacteria</taxon>
        <taxon>Pseudomonadales</taxon>
        <taxon>Pseudomonadaceae</taxon>
        <taxon>Pseudomonas</taxon>
    </lineage>
</organism>
<dbReference type="EMBL" id="AP015032">
    <property type="protein sequence ID" value="BAW27496.1"/>
    <property type="molecule type" value="Genomic_DNA"/>
</dbReference>
<proteinExistence type="predicted"/>
<accession>A0A1L7NPU9</accession>
<evidence type="ECO:0000313" key="1">
    <source>
        <dbReference type="EMBL" id="BAW27496.1"/>
    </source>
</evidence>
<evidence type="ECO:0000313" key="2">
    <source>
        <dbReference type="Proteomes" id="UP000218731"/>
    </source>
</evidence>
<sequence>MTSASDYTAEIEAAVDAKLAELAAMPMGVLTGRRLELGGDTVANAEYVRKAMIDIGQRVGLHFLQMTPAVSLEQLCVVSAVKNHDTAGLLKSLINSFLIAYVTPETSDQAYAHLVGLEALRQDVKQRRDAQKRQALARVATILAGGTAPATH</sequence>
<reference evidence="1 2" key="1">
    <citation type="submission" date="2015-11" db="EMBL/GenBank/DDBJ databases">
        <title>Complete genome sequencing of a biphenyl-degrading bacterium, Pseudomonas putida KF715 (=NBRC110667).</title>
        <authorList>
            <person name="Suenaga H."/>
            <person name="Fujihara N."/>
            <person name="Watanabe T."/>
            <person name="Hirose J."/>
            <person name="Kimura N."/>
            <person name="Yamazoe A."/>
            <person name="Hosoyama A."/>
            <person name="Shimodaira J."/>
            <person name="Furukawa K."/>
        </authorList>
    </citation>
    <scope>NUCLEOTIDE SEQUENCE [LARGE SCALE GENOMIC DNA]</scope>
    <source>
        <strain evidence="1 2">KF715</strain>
        <plasmid evidence="2">Plasmid pkf715c dna</plasmid>
    </source>
</reference>
<dbReference type="Proteomes" id="UP000218731">
    <property type="component" value="Plasmid pKF715C"/>
</dbReference>
<dbReference type="AlphaFoldDB" id="A0A1L7NPU9"/>
<name>A0A1L7NPU9_PSEPU</name>